<protein>
    <submittedName>
        <fullName evidence="1">Uncharacterized protein</fullName>
    </submittedName>
</protein>
<proteinExistence type="predicted"/>
<gene>
    <name evidence="1" type="ORF">GCM10007362_20100</name>
</gene>
<name>A0ABQ1ZU76_9BACL</name>
<dbReference type="RefSeq" id="WP_172243016.1">
    <property type="nucleotide sequence ID" value="NZ_BMDD01000002.1"/>
</dbReference>
<comment type="caution">
    <text evidence="1">The sequence shown here is derived from an EMBL/GenBank/DDBJ whole genome shotgun (WGS) entry which is preliminary data.</text>
</comment>
<dbReference type="Proteomes" id="UP000605427">
    <property type="component" value="Unassembled WGS sequence"/>
</dbReference>
<accession>A0ABQ1ZU76</accession>
<dbReference type="EMBL" id="BMDD01000002">
    <property type="protein sequence ID" value="GGH77002.1"/>
    <property type="molecule type" value="Genomic_DNA"/>
</dbReference>
<organism evidence="1 2">
    <name type="scientific">Saccharibacillus endophyticus</name>
    <dbReference type="NCBI Taxonomy" id="2060666"/>
    <lineage>
        <taxon>Bacteria</taxon>
        <taxon>Bacillati</taxon>
        <taxon>Bacillota</taxon>
        <taxon>Bacilli</taxon>
        <taxon>Bacillales</taxon>
        <taxon>Paenibacillaceae</taxon>
        <taxon>Saccharibacillus</taxon>
    </lineage>
</organism>
<evidence type="ECO:0000313" key="1">
    <source>
        <dbReference type="EMBL" id="GGH77002.1"/>
    </source>
</evidence>
<keyword evidence="2" id="KW-1185">Reference proteome</keyword>
<sequence length="116" mass="13293">MAEPQQDHERILVKHAVTGRMFINSGTDDVTYELERSGEDGSCVLSIRGIAPWLAEDIRGMQRELNVFHFEEPPGIPPIKHWFYVGEHDVVYEEATSTLTIRTGAEITYKPDEYWA</sequence>
<evidence type="ECO:0000313" key="2">
    <source>
        <dbReference type="Proteomes" id="UP000605427"/>
    </source>
</evidence>
<reference evidence="2" key="1">
    <citation type="journal article" date="2019" name="Int. J. Syst. Evol. Microbiol.">
        <title>The Global Catalogue of Microorganisms (GCM) 10K type strain sequencing project: providing services to taxonomists for standard genome sequencing and annotation.</title>
        <authorList>
            <consortium name="The Broad Institute Genomics Platform"/>
            <consortium name="The Broad Institute Genome Sequencing Center for Infectious Disease"/>
            <person name="Wu L."/>
            <person name="Ma J."/>
        </authorList>
    </citation>
    <scope>NUCLEOTIDE SEQUENCE [LARGE SCALE GENOMIC DNA]</scope>
    <source>
        <strain evidence="2">CCM 8702</strain>
    </source>
</reference>